<dbReference type="EMBL" id="CP014263">
    <property type="protein sequence ID" value="AQG78911.1"/>
    <property type="molecule type" value="Genomic_DNA"/>
</dbReference>
<dbReference type="OrthoDB" id="9802763at2"/>
<dbReference type="Pfam" id="PF03597">
    <property type="entry name" value="FixS"/>
    <property type="match status" value="1"/>
</dbReference>
<keyword evidence="1" id="KW-0812">Transmembrane</keyword>
<proteinExistence type="predicted"/>
<keyword evidence="1" id="KW-1133">Transmembrane helix</keyword>
<evidence type="ECO:0000256" key="1">
    <source>
        <dbReference type="SAM" id="Phobius"/>
    </source>
</evidence>
<sequence>MSVIFFMIGISLLMALGFLGAFIWSMRTGQQDDLYTPSLRMLLDDTVPEEPVNQLSMEPKNTSANTL</sequence>
<dbReference type="PANTHER" id="PTHR41532:SF1">
    <property type="entry name" value="FIXS PROTEIN"/>
    <property type="match status" value="1"/>
</dbReference>
<evidence type="ECO:0000313" key="2">
    <source>
        <dbReference type="EMBL" id="AQG78911.1"/>
    </source>
</evidence>
<dbReference type="InterPro" id="IPR004714">
    <property type="entry name" value="Cyt_oxidase_maturation_cbb3"/>
</dbReference>
<dbReference type="KEGG" id="smon:AWR27_05960"/>
<dbReference type="STRING" id="1178516.AWR27_05960"/>
<gene>
    <name evidence="2" type="ORF">AWR27_05960</name>
</gene>
<dbReference type="PANTHER" id="PTHR41532">
    <property type="entry name" value="FIXS PROTEIN"/>
    <property type="match status" value="1"/>
</dbReference>
<dbReference type="NCBIfam" id="TIGR00847">
    <property type="entry name" value="ccoS"/>
    <property type="match status" value="1"/>
</dbReference>
<keyword evidence="1" id="KW-0472">Membrane</keyword>
<accession>A0A1P9WU49</accession>
<dbReference type="RefSeq" id="WP_077130354.1">
    <property type="nucleotide sequence ID" value="NZ_CP014263.1"/>
</dbReference>
<name>A0A1P9WU49_9BACT</name>
<organism evidence="2 3">
    <name type="scientific">Spirosoma montaniterrae</name>
    <dbReference type="NCBI Taxonomy" id="1178516"/>
    <lineage>
        <taxon>Bacteria</taxon>
        <taxon>Pseudomonadati</taxon>
        <taxon>Bacteroidota</taxon>
        <taxon>Cytophagia</taxon>
        <taxon>Cytophagales</taxon>
        <taxon>Cytophagaceae</taxon>
        <taxon>Spirosoma</taxon>
    </lineage>
</organism>
<dbReference type="AlphaFoldDB" id="A0A1P9WU49"/>
<dbReference type="Proteomes" id="UP000187941">
    <property type="component" value="Chromosome"/>
</dbReference>
<protein>
    <submittedName>
        <fullName evidence="2">Cytochrome C oxidase Cbb3</fullName>
    </submittedName>
</protein>
<keyword evidence="3" id="KW-1185">Reference proteome</keyword>
<reference evidence="2 3" key="1">
    <citation type="submission" date="2016-01" db="EMBL/GenBank/DDBJ databases">
        <authorList>
            <person name="Oliw E.H."/>
        </authorList>
    </citation>
    <scope>NUCLEOTIDE SEQUENCE [LARGE SCALE GENOMIC DNA]</scope>
    <source>
        <strain evidence="2 3">DY10</strain>
    </source>
</reference>
<evidence type="ECO:0000313" key="3">
    <source>
        <dbReference type="Proteomes" id="UP000187941"/>
    </source>
</evidence>
<feature type="transmembrane region" description="Helical" evidence="1">
    <location>
        <begin position="6"/>
        <end position="24"/>
    </location>
</feature>